<keyword evidence="1" id="KW-0472">Membrane</keyword>
<keyword evidence="1" id="KW-0812">Transmembrane</keyword>
<organism evidence="2 3">
    <name type="scientific">Halovibrio salipaludis</name>
    <dbReference type="NCBI Taxonomy" id="2032626"/>
    <lineage>
        <taxon>Bacteria</taxon>
        <taxon>Pseudomonadati</taxon>
        <taxon>Pseudomonadota</taxon>
        <taxon>Gammaproteobacteria</taxon>
        <taxon>Oceanospirillales</taxon>
        <taxon>Halomonadaceae</taxon>
        <taxon>Halovibrio</taxon>
    </lineage>
</organism>
<dbReference type="AlphaFoldDB" id="A0A2A2F8N2"/>
<dbReference type="RefSeq" id="WP_095616800.1">
    <property type="nucleotide sequence ID" value="NZ_NSKD01000002.1"/>
</dbReference>
<feature type="transmembrane region" description="Helical" evidence="1">
    <location>
        <begin position="254"/>
        <end position="275"/>
    </location>
</feature>
<comment type="caution">
    <text evidence="2">The sequence shown here is derived from an EMBL/GenBank/DDBJ whole genome shotgun (WGS) entry which is preliminary data.</text>
</comment>
<accession>A0A2A2F8N2</accession>
<evidence type="ECO:0000313" key="3">
    <source>
        <dbReference type="Proteomes" id="UP000218896"/>
    </source>
</evidence>
<reference evidence="2 3" key="1">
    <citation type="submission" date="2017-08" db="EMBL/GenBank/DDBJ databases">
        <title>Halovibrio sewagensis sp. nov., isolated from wastewater of high salinity.</title>
        <authorList>
            <person name="Dong X."/>
            <person name="Zhang G."/>
        </authorList>
    </citation>
    <scope>NUCLEOTIDE SEQUENCE [LARGE SCALE GENOMIC DNA]</scope>
    <source>
        <strain evidence="2 3">YL5-2</strain>
    </source>
</reference>
<evidence type="ECO:0000313" key="2">
    <source>
        <dbReference type="EMBL" id="PAU81074.1"/>
    </source>
</evidence>
<dbReference type="Proteomes" id="UP000218896">
    <property type="component" value="Unassembled WGS sequence"/>
</dbReference>
<keyword evidence="1" id="KW-1133">Transmembrane helix</keyword>
<dbReference type="OrthoDB" id="6372154at2"/>
<feature type="transmembrane region" description="Helical" evidence="1">
    <location>
        <begin position="21"/>
        <end position="41"/>
    </location>
</feature>
<feature type="transmembrane region" description="Helical" evidence="1">
    <location>
        <begin position="287"/>
        <end position="305"/>
    </location>
</feature>
<evidence type="ECO:0000256" key="1">
    <source>
        <dbReference type="SAM" id="Phobius"/>
    </source>
</evidence>
<feature type="transmembrane region" description="Helical" evidence="1">
    <location>
        <begin position="228"/>
        <end position="248"/>
    </location>
</feature>
<sequence>MNTERFHYSPTALRTGYNAMLIGLGAVVIGGLAASFGLRAAASDQGLWQALAYDSDGELNLQLLMLPPLLLLTLAGVILVRMGRIELDDHGIRISMPRLSGAGLVGIATGDHWVPWEQIRGIHTEVPDAGQLSHALGRARLLIETEGGTLKVSPFNYVRKGGPDHRLSTRDMLKKPEKGYARTLVDSAPLVTSLRERGYLKEAPPEGGEAVETVPGSRQYDLLHHKGMIAQLVLLAALGGYALTDFLFLTEYRMVGAIPILPFAASGLIATALALPLGRGAPVTERLGVAVLVVAAALAATYPGLMRHALESTPQPDTLVYEARETALFQHPDAPELDFRGRNLDEFWSQVAPGEEYSFRIHSADTGAQVLDLRPVHAQTRMFYQTRDAD</sequence>
<dbReference type="EMBL" id="NSKD01000002">
    <property type="protein sequence ID" value="PAU81074.1"/>
    <property type="molecule type" value="Genomic_DNA"/>
</dbReference>
<name>A0A2A2F8N2_9GAMM</name>
<protein>
    <submittedName>
        <fullName evidence="2">Uncharacterized protein</fullName>
    </submittedName>
</protein>
<keyword evidence="3" id="KW-1185">Reference proteome</keyword>
<feature type="transmembrane region" description="Helical" evidence="1">
    <location>
        <begin position="61"/>
        <end position="80"/>
    </location>
</feature>
<proteinExistence type="predicted"/>
<gene>
    <name evidence="2" type="ORF">CK501_05795</name>
</gene>